<protein>
    <submittedName>
        <fullName evidence="1">Nucleotidyltransferase family protein</fullName>
    </submittedName>
</protein>
<comment type="caution">
    <text evidence="1">The sequence shown here is derived from an EMBL/GenBank/DDBJ whole genome shotgun (WGS) entry which is preliminary data.</text>
</comment>
<dbReference type="EMBL" id="JASKHM010000013">
    <property type="protein sequence ID" value="MEQ4485000.1"/>
    <property type="molecule type" value="Genomic_DNA"/>
</dbReference>
<gene>
    <name evidence="1" type="ORF">QJS35_21670</name>
</gene>
<dbReference type="RefSeq" id="WP_232184792.1">
    <property type="nucleotide sequence ID" value="NZ_JAIOAP010000003.1"/>
</dbReference>
<name>A0ABV1KY53_9BACL</name>
<dbReference type="Proteomes" id="UP001493487">
    <property type="component" value="Unassembled WGS sequence"/>
</dbReference>
<dbReference type="Pfam" id="PF06042">
    <property type="entry name" value="NTP_transf_6"/>
    <property type="match status" value="1"/>
</dbReference>
<evidence type="ECO:0000313" key="2">
    <source>
        <dbReference type="Proteomes" id="UP001493487"/>
    </source>
</evidence>
<evidence type="ECO:0000313" key="1">
    <source>
        <dbReference type="EMBL" id="MEQ4485000.1"/>
    </source>
</evidence>
<reference evidence="1 2" key="1">
    <citation type="journal article" date="2023" name="Genome Announc.">
        <title>Pan-Genome Analyses of the Genus Cohnella and Proposal of the Novel Species Cohnella silvisoli sp. nov., Isolated from Forest Soil.</title>
        <authorList>
            <person name="Wang C."/>
            <person name="Mao L."/>
            <person name="Bao G."/>
            <person name="Zhu H."/>
        </authorList>
    </citation>
    <scope>NUCLEOTIDE SEQUENCE [LARGE SCALE GENOMIC DNA]</scope>
    <source>
        <strain evidence="1 2">NL03-T5-1</strain>
    </source>
</reference>
<organism evidence="1 2">
    <name type="scientific">Cohnella silvisoli</name>
    <dbReference type="NCBI Taxonomy" id="2873699"/>
    <lineage>
        <taxon>Bacteria</taxon>
        <taxon>Bacillati</taxon>
        <taxon>Bacillota</taxon>
        <taxon>Bacilli</taxon>
        <taxon>Bacillales</taxon>
        <taxon>Paenibacillaceae</taxon>
        <taxon>Cohnella</taxon>
    </lineage>
</organism>
<dbReference type="PANTHER" id="PTHR39166">
    <property type="entry name" value="BLL1166 PROTEIN"/>
    <property type="match status" value="1"/>
</dbReference>
<accession>A0ABV1KY53</accession>
<sequence>MINRESTLKKIIMINPVLETAFQRVHDLGLGDYYIGAGCITQTVWNHLCGNDLLYGIGDIDIIYYDTDLSYSKENAFVEKASELFHDLPIKIDLKNQGRVHLWYQKHFGYPIQPYRTLEEAIDTWPTTATALGVSRGLNSEWKVYAPYGLNDLFGMIIRPNKVQITKEIYYKKVSKWIIKWPQLEIIPWSH</sequence>
<dbReference type="PANTHER" id="PTHR39166:SF1">
    <property type="entry name" value="BLL1166 PROTEIN"/>
    <property type="match status" value="1"/>
</dbReference>
<dbReference type="InterPro" id="IPR009267">
    <property type="entry name" value="NTP_transf_6"/>
</dbReference>
<keyword evidence="2" id="KW-1185">Reference proteome</keyword>
<proteinExistence type="predicted"/>